<protein>
    <submittedName>
        <fullName evidence="2">PmpB protein</fullName>
    </submittedName>
</protein>
<dbReference type="EMBL" id="CAJNDS010001713">
    <property type="protein sequence ID" value="CAE7274379.1"/>
    <property type="molecule type" value="Genomic_DNA"/>
</dbReference>
<dbReference type="InterPro" id="IPR011050">
    <property type="entry name" value="Pectin_lyase_fold/virulence"/>
</dbReference>
<feature type="transmembrane region" description="Helical" evidence="1">
    <location>
        <begin position="423"/>
        <end position="443"/>
    </location>
</feature>
<keyword evidence="1" id="KW-0472">Membrane</keyword>
<evidence type="ECO:0000256" key="1">
    <source>
        <dbReference type="SAM" id="Phobius"/>
    </source>
</evidence>
<dbReference type="GO" id="GO:0000724">
    <property type="term" value="P:double-strand break repair via homologous recombination"/>
    <property type="evidence" value="ECO:0007669"/>
    <property type="project" value="TreeGrafter"/>
</dbReference>
<dbReference type="GO" id="GO:0043130">
    <property type="term" value="F:ubiquitin binding"/>
    <property type="evidence" value="ECO:0007669"/>
    <property type="project" value="TreeGrafter"/>
</dbReference>
<dbReference type="AlphaFoldDB" id="A0A812MQI7"/>
<feature type="transmembrane region" description="Helical" evidence="1">
    <location>
        <begin position="496"/>
        <end position="518"/>
    </location>
</feature>
<comment type="caution">
    <text evidence="2">The sequence shown here is derived from an EMBL/GenBank/DDBJ whole genome shotgun (WGS) entry which is preliminary data.</text>
</comment>
<dbReference type="PANTHER" id="PTHR19862">
    <property type="entry name" value="WD REPEAT-CONTAINING PROTEIN 48"/>
    <property type="match status" value="1"/>
</dbReference>
<keyword evidence="3" id="KW-1185">Reference proteome</keyword>
<name>A0A812MQI7_9DINO</name>
<sequence>MGRGAESSTPEGLEMDLAELEAACAEVGISFEAEASVQESAFVAAVSALDLFEGMGSGPSDGTESQRYESLFSMTKTDRFESKRYSTVDEEVVRGISLRKSLSGLGRVWRYKPATWEPEHRAALHNLSWNVDHLDVFLSHTWRTPGWHKILALSFQCGCWNTLALWCAAEIMAIVLCLADVLPMPLVYEANVMGFTQDCPMGLWVFAFGAFALFLGLLLTPYWPDRCTPPDVGFIDVASIDQQDRRLMERGIYGIAGFLRVSSELRVLWSSPYLSRLWCIFELAAYKKVNPSGIISFRPLFVERILLGLLMAALTSGFCLILVRSGTGGSVMIYLNYGVFVLPYLLVAALLRRNYQEKHELRQELEHFDLNQVQCSQDFDRKFIHAAIEKWYGSKEAFTEHVRRDLRHELEPSLAISRFPLPYLLLWFATLLSTSFEFFLALWKGGAPVACLVSFAAGILVGIDIFVAASCVVLMTRLCDRLAFRRFGPFDHLQSLLICAIIVTLFSVSNSLAIMAYSHSLENSLLFVTVAFVVSVFVWWLDRARRTNSTSAQSGTSYAIWSEESEVGESLQAASLPANPSSWVNGSELLPWEFTGTLCGGKGALRAPGGTTEPDEVMKVAAALAAVPLLFAVRPYQEIKLLADDSLDGGGQKHDHRHHFLSQGKGLQEEAVRSKESLRVDAGPLPKKLPNCSDSDGVLALSGLYEVTNEMHFPGDCKISTTGAAEVRLSAPIRFEGEVQLLGTVAFKAHTPLPGPCVTMGSCAVHRSSSTSFSGCENNDEVASTRQSDDQASALNILRDLRLMGGSLTFTACRTVNHGGALYVGGNFTQQDGDLRALNVDARWSGGALFVAGSLKMSGGSVVVQNATASTCGGALNIIGMFSMSGGNVTVQNAAAALGGALGAEHADLSGGSLQVYNATAENGGAIHIGETLSMSGGNVTVQNASARRDGGALLVFGGGANLSGGSLQVRNAQAVQNGGALFLSKLSMSGTSITVQNAVAHSRTEGGGALYVKKEANISGGRLRVRDAKAMQYGGALVTASNLSMSGGNITVQNAWARKGGGAVYVRLHASLSNGSLQVRNATAAESGGALYIGRTLSMSGGNITVQNATTRKNGGAVHVHLHANLSGGSLQVRNATAAESG</sequence>
<reference evidence="2" key="1">
    <citation type="submission" date="2021-02" db="EMBL/GenBank/DDBJ databases">
        <authorList>
            <person name="Dougan E. K."/>
            <person name="Rhodes N."/>
            <person name="Thang M."/>
            <person name="Chan C."/>
        </authorList>
    </citation>
    <scope>NUCLEOTIDE SEQUENCE</scope>
</reference>
<feature type="non-terminal residue" evidence="2">
    <location>
        <position position="1143"/>
    </location>
</feature>
<gene>
    <name evidence="2" type="primary">pmpB</name>
    <name evidence="2" type="ORF">SNAT2548_LOCUS14562</name>
</gene>
<feature type="transmembrane region" description="Helical" evidence="1">
    <location>
        <begin position="203"/>
        <end position="223"/>
    </location>
</feature>
<dbReference type="SUPFAM" id="SSF51126">
    <property type="entry name" value="Pectin lyase-like"/>
    <property type="match status" value="1"/>
</dbReference>
<dbReference type="PANTHER" id="PTHR19862:SF14">
    <property type="entry name" value="WD REPEAT-CONTAINING PROTEIN 48"/>
    <property type="match status" value="1"/>
</dbReference>
<dbReference type="InterPro" id="IPR051246">
    <property type="entry name" value="WDR48"/>
</dbReference>
<evidence type="ECO:0000313" key="3">
    <source>
        <dbReference type="Proteomes" id="UP000604046"/>
    </source>
</evidence>
<dbReference type="InterPro" id="IPR012332">
    <property type="entry name" value="Autotransporter_pectin_lyase_C"/>
</dbReference>
<evidence type="ECO:0000313" key="2">
    <source>
        <dbReference type="EMBL" id="CAE7274379.1"/>
    </source>
</evidence>
<proteinExistence type="predicted"/>
<accession>A0A812MQI7</accession>
<organism evidence="2 3">
    <name type="scientific">Symbiodinium natans</name>
    <dbReference type="NCBI Taxonomy" id="878477"/>
    <lineage>
        <taxon>Eukaryota</taxon>
        <taxon>Sar</taxon>
        <taxon>Alveolata</taxon>
        <taxon>Dinophyceae</taxon>
        <taxon>Suessiales</taxon>
        <taxon>Symbiodiniaceae</taxon>
        <taxon>Symbiodinium</taxon>
    </lineage>
</organism>
<dbReference type="Gene3D" id="2.160.20.20">
    <property type="match status" value="1"/>
</dbReference>
<feature type="transmembrane region" description="Helical" evidence="1">
    <location>
        <begin position="305"/>
        <end position="325"/>
    </location>
</feature>
<feature type="transmembrane region" description="Helical" evidence="1">
    <location>
        <begin position="163"/>
        <end position="182"/>
    </location>
</feature>
<keyword evidence="1" id="KW-1133">Transmembrane helix</keyword>
<feature type="transmembrane region" description="Helical" evidence="1">
    <location>
        <begin position="455"/>
        <end position="475"/>
    </location>
</feature>
<feature type="transmembrane region" description="Helical" evidence="1">
    <location>
        <begin position="331"/>
        <end position="351"/>
    </location>
</feature>
<keyword evidence="1" id="KW-0812">Transmembrane</keyword>
<dbReference type="Proteomes" id="UP000604046">
    <property type="component" value="Unassembled WGS sequence"/>
</dbReference>